<dbReference type="PANTHER" id="PTHR44858">
    <property type="entry name" value="TETRATRICOPEPTIDE REPEAT PROTEIN 6"/>
    <property type="match status" value="1"/>
</dbReference>
<dbReference type="Proteomes" id="UP000289775">
    <property type="component" value="Unassembled WGS sequence"/>
</dbReference>
<dbReference type="InterPro" id="IPR011990">
    <property type="entry name" value="TPR-like_helical_dom_sf"/>
</dbReference>
<keyword evidence="4" id="KW-0732">Signal</keyword>
<evidence type="ECO:0000256" key="4">
    <source>
        <dbReference type="SAM" id="SignalP"/>
    </source>
</evidence>
<dbReference type="PANTHER" id="PTHR44858:SF1">
    <property type="entry name" value="UDP-N-ACETYLGLUCOSAMINE--PEPTIDE N-ACETYLGLUCOSAMINYLTRANSFERASE SPINDLY-RELATED"/>
    <property type="match status" value="1"/>
</dbReference>
<dbReference type="Gene3D" id="1.25.40.10">
    <property type="entry name" value="Tetratricopeptide repeat domain"/>
    <property type="match status" value="1"/>
</dbReference>
<feature type="repeat" description="TPR" evidence="3">
    <location>
        <begin position="156"/>
        <end position="189"/>
    </location>
</feature>
<evidence type="ECO:0000313" key="5">
    <source>
        <dbReference type="EMBL" id="RYJ43882.1"/>
    </source>
</evidence>
<keyword evidence="2 3" id="KW-0802">TPR repeat</keyword>
<evidence type="ECO:0000256" key="2">
    <source>
        <dbReference type="ARBA" id="ARBA00022803"/>
    </source>
</evidence>
<keyword evidence="1" id="KW-0677">Repeat</keyword>
<reference evidence="5 6" key="1">
    <citation type="submission" date="2014-12" db="EMBL/GenBank/DDBJ databases">
        <title>Genome sequence of Flavobacterium beibuense RSKm HC5.</title>
        <authorList>
            <person name="Kim J.F."/>
            <person name="Song J.Y."/>
            <person name="Kwak M.-J."/>
            <person name="Lee S.-W."/>
        </authorList>
    </citation>
    <scope>NUCLEOTIDE SEQUENCE [LARGE SCALE GENOMIC DNA]</scope>
    <source>
        <strain evidence="5 6">RSKm HC5</strain>
    </source>
</reference>
<accession>A0A444WDN2</accession>
<dbReference type="PROSITE" id="PS50005">
    <property type="entry name" value="TPR"/>
    <property type="match status" value="3"/>
</dbReference>
<name>A0A444WDN2_9FLAO</name>
<protein>
    <submittedName>
        <fullName evidence="5">Tetratricopeptide repeat family protein</fullName>
    </submittedName>
</protein>
<dbReference type="EMBL" id="JUIW01000004">
    <property type="protein sequence ID" value="RYJ43882.1"/>
    <property type="molecule type" value="Genomic_DNA"/>
</dbReference>
<sequence length="335" mass="37947">MKTANYFKNVSLTALLAMGSFVYAQDTADADNSTNIKEMADKACDCAEKISVNLTREETVEEINSCITAQITSNQLMSSLKGLIEEAAKEIETDSTAVVTDTITDEQIKNINISINSEENFEEIQAYMFANCSAVKTLMASNNIESKHSMSKNKKALEFYYEGLDYYEKGKYDMAIVSYNKAVKKDPKFAFAWDNLGLSYRQMGNYKEAVKCYKKSLEIDPTGVTPLQNMAAAYTFMEDFKQAGETYEKYIKLYPNDPEGYYGAGRAYYMGGNHEQGVDNMFKAFKIYSETKSPYISDAQQMLAFFYQDLEQKGKLDIFMQAAKNNNINIQDEEE</sequence>
<dbReference type="InterPro" id="IPR013105">
    <property type="entry name" value="TPR_2"/>
</dbReference>
<organism evidence="5 6">
    <name type="scientific">Flavobacterium beibuense</name>
    <dbReference type="NCBI Taxonomy" id="657326"/>
    <lineage>
        <taxon>Bacteria</taxon>
        <taxon>Pseudomonadati</taxon>
        <taxon>Bacteroidota</taxon>
        <taxon>Flavobacteriia</taxon>
        <taxon>Flavobacteriales</taxon>
        <taxon>Flavobacteriaceae</taxon>
        <taxon>Flavobacterium</taxon>
    </lineage>
</organism>
<dbReference type="RefSeq" id="WP_129750540.1">
    <property type="nucleotide sequence ID" value="NZ_JUIW01000004.1"/>
</dbReference>
<dbReference type="Pfam" id="PF07719">
    <property type="entry name" value="TPR_2"/>
    <property type="match status" value="1"/>
</dbReference>
<dbReference type="SMART" id="SM00028">
    <property type="entry name" value="TPR"/>
    <property type="match status" value="4"/>
</dbReference>
<evidence type="ECO:0000256" key="3">
    <source>
        <dbReference type="PROSITE-ProRule" id="PRU00339"/>
    </source>
</evidence>
<dbReference type="Pfam" id="PF00515">
    <property type="entry name" value="TPR_1"/>
    <property type="match status" value="1"/>
</dbReference>
<gene>
    <name evidence="5" type="ORF">NU09_1390</name>
</gene>
<feature type="chain" id="PRO_5019385602" evidence="4">
    <location>
        <begin position="25"/>
        <end position="335"/>
    </location>
</feature>
<evidence type="ECO:0000313" key="6">
    <source>
        <dbReference type="Proteomes" id="UP000289775"/>
    </source>
</evidence>
<dbReference type="PROSITE" id="PS50293">
    <property type="entry name" value="TPR_REGION"/>
    <property type="match status" value="1"/>
</dbReference>
<feature type="repeat" description="TPR" evidence="3">
    <location>
        <begin position="224"/>
        <end position="257"/>
    </location>
</feature>
<keyword evidence="6" id="KW-1185">Reference proteome</keyword>
<dbReference type="SUPFAM" id="SSF48452">
    <property type="entry name" value="TPR-like"/>
    <property type="match status" value="1"/>
</dbReference>
<proteinExistence type="predicted"/>
<dbReference type="Pfam" id="PF13181">
    <property type="entry name" value="TPR_8"/>
    <property type="match status" value="1"/>
</dbReference>
<comment type="caution">
    <text evidence="5">The sequence shown here is derived from an EMBL/GenBank/DDBJ whole genome shotgun (WGS) entry which is preliminary data.</text>
</comment>
<evidence type="ECO:0000256" key="1">
    <source>
        <dbReference type="ARBA" id="ARBA00022737"/>
    </source>
</evidence>
<dbReference type="InterPro" id="IPR050498">
    <property type="entry name" value="Ycf3"/>
</dbReference>
<dbReference type="AlphaFoldDB" id="A0A444WDN2"/>
<feature type="signal peptide" evidence="4">
    <location>
        <begin position="1"/>
        <end position="24"/>
    </location>
</feature>
<dbReference type="InterPro" id="IPR019734">
    <property type="entry name" value="TPR_rpt"/>
</dbReference>
<dbReference type="OrthoDB" id="9811837at2"/>
<feature type="repeat" description="TPR" evidence="3">
    <location>
        <begin position="190"/>
        <end position="223"/>
    </location>
</feature>